<dbReference type="SUPFAM" id="SSF50475">
    <property type="entry name" value="FMN-binding split barrel"/>
    <property type="match status" value="1"/>
</dbReference>
<evidence type="ECO:0000259" key="2">
    <source>
        <dbReference type="Pfam" id="PF13883"/>
    </source>
</evidence>
<evidence type="ECO:0000256" key="1">
    <source>
        <dbReference type="SAM" id="MobiDB-lite"/>
    </source>
</evidence>
<evidence type="ECO:0000313" key="3">
    <source>
        <dbReference type="EMBL" id="KAK9866457.1"/>
    </source>
</evidence>
<proteinExistence type="predicted"/>
<comment type="caution">
    <text evidence="3">The sequence shown here is derived from an EMBL/GenBank/DDBJ whole genome shotgun (WGS) entry which is preliminary data.</text>
</comment>
<dbReference type="Gene3D" id="3.20.180.10">
    <property type="entry name" value="PNP-oxidase-like"/>
    <property type="match status" value="1"/>
</dbReference>
<sequence>MQISPLSTEVLQQNRVHLQGRPYQGVQGLPRPAKCNQPARASPSLGLGKTLCQEVESCTQDILRLAVLCRNAQRKASSEVETHQTAPEGGKAQKEPALPGSNGPPFERLALPERPAERDFGGNVRKVGLARTPVSGSVGSATTQLDLPPPAIAVRNLVEQANYAHLCTVMSSMHHRRTGYPFGTLVDFACDGAGQPIFCLSPLAIHTRNILADPRCSMVVQMPGWSGLANARVTIFGDVYQLPPEMQGTAREIFFQKHAHHNKQQWVSGSFIFFRMHRISDIYFVGGFGTVQWIDVAEYNSSRPDDIVLAGCHNCMQVLNGKFSAQLRLLMSRPGQAADDAAVISIDRLGADVRVRSGPDYCVERLGFSRDVHTIEDAVAAFEHLVHADSGAVRPRKLAASA</sequence>
<feature type="domain" description="CREG-like beta-barrel" evidence="2">
    <location>
        <begin position="152"/>
        <end position="300"/>
    </location>
</feature>
<dbReference type="InterPro" id="IPR055343">
    <property type="entry name" value="CREG_beta-barrel"/>
</dbReference>
<keyword evidence="4" id="KW-1185">Reference proteome</keyword>
<dbReference type="GO" id="GO:0005737">
    <property type="term" value="C:cytoplasm"/>
    <property type="evidence" value="ECO:0007669"/>
    <property type="project" value="UniProtKB-ARBA"/>
</dbReference>
<organism evidence="3 4">
    <name type="scientific">Apatococcus fuscideae</name>
    <dbReference type="NCBI Taxonomy" id="2026836"/>
    <lineage>
        <taxon>Eukaryota</taxon>
        <taxon>Viridiplantae</taxon>
        <taxon>Chlorophyta</taxon>
        <taxon>core chlorophytes</taxon>
        <taxon>Trebouxiophyceae</taxon>
        <taxon>Chlorellales</taxon>
        <taxon>Chlorellaceae</taxon>
        <taxon>Apatococcus</taxon>
    </lineage>
</organism>
<dbReference type="PANTHER" id="PTHR13343">
    <property type="entry name" value="CREG1 PROTEIN"/>
    <property type="match status" value="1"/>
</dbReference>
<dbReference type="InterPro" id="IPR037119">
    <property type="entry name" value="Haem_oxidase_HugZ-like_sf"/>
</dbReference>
<feature type="region of interest" description="Disordered" evidence="1">
    <location>
        <begin position="76"/>
        <end position="108"/>
    </location>
</feature>
<dbReference type="Gene3D" id="2.30.110.10">
    <property type="entry name" value="Electron Transport, Fmn-binding Protein, Chain A"/>
    <property type="match status" value="1"/>
</dbReference>
<accession>A0AAW1T9H2</accession>
<protein>
    <recommendedName>
        <fullName evidence="2">CREG-like beta-barrel domain-containing protein</fullName>
    </recommendedName>
</protein>
<name>A0AAW1T9H2_9CHLO</name>
<dbReference type="InterPro" id="IPR012349">
    <property type="entry name" value="Split_barrel_FMN-bd"/>
</dbReference>
<evidence type="ECO:0000313" key="4">
    <source>
        <dbReference type="Proteomes" id="UP001485043"/>
    </source>
</evidence>
<gene>
    <name evidence="3" type="ORF">WJX84_003988</name>
</gene>
<dbReference type="Proteomes" id="UP001485043">
    <property type="component" value="Unassembled WGS sequence"/>
</dbReference>
<dbReference type="PANTHER" id="PTHR13343:SF29">
    <property type="entry name" value="PYRIDOXAMINE 5'-PHOSPHATE OXIDASE FAMILY PROTEIN"/>
    <property type="match status" value="1"/>
</dbReference>
<dbReference type="EMBL" id="JALJOV010000160">
    <property type="protein sequence ID" value="KAK9866457.1"/>
    <property type="molecule type" value="Genomic_DNA"/>
</dbReference>
<dbReference type="Pfam" id="PF13883">
    <property type="entry name" value="CREG_beta-barrel"/>
    <property type="match status" value="1"/>
</dbReference>
<dbReference type="AlphaFoldDB" id="A0AAW1T9H2"/>
<reference evidence="3 4" key="1">
    <citation type="journal article" date="2024" name="Nat. Commun.">
        <title>Phylogenomics reveals the evolutionary origins of lichenization in chlorophyte algae.</title>
        <authorList>
            <person name="Puginier C."/>
            <person name="Libourel C."/>
            <person name="Otte J."/>
            <person name="Skaloud P."/>
            <person name="Haon M."/>
            <person name="Grisel S."/>
            <person name="Petersen M."/>
            <person name="Berrin J.G."/>
            <person name="Delaux P.M."/>
            <person name="Dal Grande F."/>
            <person name="Keller J."/>
        </authorList>
    </citation>
    <scope>NUCLEOTIDE SEQUENCE [LARGE SCALE GENOMIC DNA]</scope>
    <source>
        <strain evidence="3 4">SAG 2523</strain>
    </source>
</reference>